<keyword evidence="2" id="KW-1185">Reference proteome</keyword>
<sequence length="133" mass="15476">MAGAPRRIHLNFVHNDEIWKDHIRHESTSQRQKWPERWGYLVQEYQMLNENLAGKPIIKKPCNTGGTCLKLPPIQTPSKPRSGFPMTTSRQIGWLSSKPDTQLEIYGRYGPHPRCRGQYGLLKHFKWPQESSP</sequence>
<gene>
    <name evidence="1" type="ORF">FSP39_013693</name>
</gene>
<evidence type="ECO:0000313" key="2">
    <source>
        <dbReference type="Proteomes" id="UP001186944"/>
    </source>
</evidence>
<dbReference type="PANTHER" id="PTHR31909:SF3">
    <property type="entry name" value="SIMILAR TO PROTEIN C20ORF85 HOMOLOG"/>
    <property type="match status" value="1"/>
</dbReference>
<dbReference type="InterPro" id="IPR020339">
    <property type="entry name" value="C20orf85-like"/>
</dbReference>
<evidence type="ECO:0000313" key="1">
    <source>
        <dbReference type="EMBL" id="KAK3093290.1"/>
    </source>
</evidence>
<comment type="caution">
    <text evidence="1">The sequence shown here is derived from an EMBL/GenBank/DDBJ whole genome shotgun (WGS) entry which is preliminary data.</text>
</comment>
<dbReference type="PANTHER" id="PTHR31909">
    <property type="entry name" value="CHROMOSOME 20 ORF85 FAMILY MEMBER"/>
    <property type="match status" value="1"/>
</dbReference>
<dbReference type="Proteomes" id="UP001186944">
    <property type="component" value="Unassembled WGS sequence"/>
</dbReference>
<name>A0AA88Y3H2_PINIB</name>
<organism evidence="1 2">
    <name type="scientific">Pinctada imbricata</name>
    <name type="common">Atlantic pearl-oyster</name>
    <name type="synonym">Pinctada martensii</name>
    <dbReference type="NCBI Taxonomy" id="66713"/>
    <lineage>
        <taxon>Eukaryota</taxon>
        <taxon>Metazoa</taxon>
        <taxon>Spiralia</taxon>
        <taxon>Lophotrochozoa</taxon>
        <taxon>Mollusca</taxon>
        <taxon>Bivalvia</taxon>
        <taxon>Autobranchia</taxon>
        <taxon>Pteriomorphia</taxon>
        <taxon>Pterioida</taxon>
        <taxon>Pterioidea</taxon>
        <taxon>Pteriidae</taxon>
        <taxon>Pinctada</taxon>
    </lineage>
</organism>
<reference evidence="1" key="1">
    <citation type="submission" date="2019-08" db="EMBL/GenBank/DDBJ databases">
        <title>The improved chromosome-level genome for the pearl oyster Pinctada fucata martensii using PacBio sequencing and Hi-C.</title>
        <authorList>
            <person name="Zheng Z."/>
        </authorList>
    </citation>
    <scope>NUCLEOTIDE SEQUENCE</scope>
    <source>
        <strain evidence="1">ZZ-2019</strain>
        <tissue evidence="1">Adductor muscle</tissue>
    </source>
</reference>
<dbReference type="Pfam" id="PF14945">
    <property type="entry name" value="LLC1"/>
    <property type="match status" value="1"/>
</dbReference>
<protein>
    <submittedName>
        <fullName evidence="1">Uncharacterized protein</fullName>
    </submittedName>
</protein>
<accession>A0AA88Y3H2</accession>
<dbReference type="AlphaFoldDB" id="A0AA88Y3H2"/>
<proteinExistence type="predicted"/>
<dbReference type="EMBL" id="VSWD01000009">
    <property type="protein sequence ID" value="KAK3093290.1"/>
    <property type="molecule type" value="Genomic_DNA"/>
</dbReference>